<organism evidence="1 2">
    <name type="scientific">Aphanizomenon flos-aquae FACHB-1249</name>
    <dbReference type="NCBI Taxonomy" id="2692889"/>
    <lineage>
        <taxon>Bacteria</taxon>
        <taxon>Bacillati</taxon>
        <taxon>Cyanobacteriota</taxon>
        <taxon>Cyanophyceae</taxon>
        <taxon>Nostocales</taxon>
        <taxon>Aphanizomenonaceae</taxon>
        <taxon>Aphanizomenon</taxon>
    </lineage>
</organism>
<dbReference type="Proteomes" id="UP000660270">
    <property type="component" value="Unassembled WGS sequence"/>
</dbReference>
<evidence type="ECO:0000313" key="1">
    <source>
        <dbReference type="EMBL" id="MBD2686401.1"/>
    </source>
</evidence>
<proteinExistence type="predicted"/>
<keyword evidence="2" id="KW-1185">Reference proteome</keyword>
<reference evidence="1 2" key="1">
    <citation type="journal article" date="2020" name="ISME J.">
        <title>Comparative genomics reveals insights into cyanobacterial evolution and habitat adaptation.</title>
        <authorList>
            <person name="Chen M.Y."/>
            <person name="Teng W.K."/>
            <person name="Zhao L."/>
            <person name="Hu C.X."/>
            <person name="Zhou Y.K."/>
            <person name="Han B.P."/>
            <person name="Song L.R."/>
            <person name="Shu W.S."/>
        </authorList>
    </citation>
    <scope>NUCLEOTIDE SEQUENCE [LARGE SCALE GENOMIC DNA]</scope>
    <source>
        <strain evidence="1 2">FACHB-1249</strain>
    </source>
</reference>
<gene>
    <name evidence="1" type="ORF">H6G43_14500</name>
</gene>
<dbReference type="RefSeq" id="WP_190386167.1">
    <property type="nucleotide sequence ID" value="NZ_JACJTM010000032.1"/>
</dbReference>
<dbReference type="GeneID" id="78217986"/>
<dbReference type="EMBL" id="JACJTM010000032">
    <property type="protein sequence ID" value="MBD2686401.1"/>
    <property type="molecule type" value="Genomic_DNA"/>
</dbReference>
<comment type="caution">
    <text evidence="1">The sequence shown here is derived from an EMBL/GenBank/DDBJ whole genome shotgun (WGS) entry which is preliminary data.</text>
</comment>
<accession>A0ABR8ISU0</accession>
<evidence type="ECO:0000313" key="2">
    <source>
        <dbReference type="Proteomes" id="UP000660270"/>
    </source>
</evidence>
<protein>
    <submittedName>
        <fullName evidence="1">Uncharacterized protein</fullName>
    </submittedName>
</protein>
<sequence length="109" mass="11954">MSEKITTKNSDLFIDISEKEQESVSGGGLSSPFGMSYMFFQTTDIYSRGMSEVNISQGNSSGFVRNEAEYRFSQTTLVIASLFGGGGGGSRRNNRRRGGSLFAKLFSFF</sequence>
<name>A0ABR8ISU0_APHFL</name>